<proteinExistence type="predicted"/>
<keyword evidence="3" id="KW-0732">Signal</keyword>
<dbReference type="SMART" id="SM00369">
    <property type="entry name" value="LRR_TYP"/>
    <property type="match status" value="6"/>
</dbReference>
<evidence type="ECO:0000256" key="1">
    <source>
        <dbReference type="ARBA" id="ARBA00022614"/>
    </source>
</evidence>
<dbReference type="PANTHER" id="PTHR45712">
    <property type="entry name" value="AGAP008170-PA"/>
    <property type="match status" value="1"/>
</dbReference>
<dbReference type="AlphaFoldDB" id="W5JSK0"/>
<feature type="signal peptide" evidence="3">
    <location>
        <begin position="1"/>
        <end position="22"/>
    </location>
</feature>
<evidence type="ECO:0000313" key="6">
    <source>
        <dbReference type="Proteomes" id="UP000000673"/>
    </source>
</evidence>
<dbReference type="InterPro" id="IPR050333">
    <property type="entry name" value="SLRP"/>
</dbReference>
<dbReference type="Pfam" id="PF13855">
    <property type="entry name" value="LRR_8"/>
    <property type="match status" value="2"/>
</dbReference>
<dbReference type="PROSITE" id="PS51450">
    <property type="entry name" value="LRR"/>
    <property type="match status" value="4"/>
</dbReference>
<dbReference type="STRING" id="43151.W5JSK0"/>
<evidence type="ECO:0000313" key="5">
    <source>
        <dbReference type="EnsemblMetazoa" id="ADAC002338-PA"/>
    </source>
</evidence>
<evidence type="ECO:0000313" key="4">
    <source>
        <dbReference type="EMBL" id="ETN65885.1"/>
    </source>
</evidence>
<dbReference type="InterPro" id="IPR001611">
    <property type="entry name" value="Leu-rich_rpt"/>
</dbReference>
<feature type="chain" id="PRO_5010155906" evidence="3">
    <location>
        <begin position="23"/>
        <end position="425"/>
    </location>
</feature>
<dbReference type="InterPro" id="IPR032675">
    <property type="entry name" value="LRR_dom_sf"/>
</dbReference>
<evidence type="ECO:0000256" key="3">
    <source>
        <dbReference type="SAM" id="SignalP"/>
    </source>
</evidence>
<dbReference type="VEuPathDB" id="VectorBase:ADAR2_010583"/>
<evidence type="ECO:0000256" key="2">
    <source>
        <dbReference type="ARBA" id="ARBA00022737"/>
    </source>
</evidence>
<keyword evidence="2" id="KW-0677">Repeat</keyword>
<dbReference type="GO" id="GO:0005615">
    <property type="term" value="C:extracellular space"/>
    <property type="evidence" value="ECO:0007669"/>
    <property type="project" value="TreeGrafter"/>
</dbReference>
<gene>
    <name evidence="4" type="ORF">AND_002338</name>
</gene>
<dbReference type="Gene3D" id="3.80.10.10">
    <property type="entry name" value="Ribonuclease Inhibitor"/>
    <property type="match status" value="1"/>
</dbReference>
<dbReference type="EMBL" id="ADMH02000559">
    <property type="protein sequence ID" value="ETN65885.1"/>
    <property type="molecule type" value="Genomic_DNA"/>
</dbReference>
<reference evidence="4" key="3">
    <citation type="journal article" date="2013" name="Nucleic Acids Res.">
        <title>The genome of Anopheles darlingi, the main neotropical malaria vector.</title>
        <authorList>
            <person name="Marinotti O."/>
            <person name="Cerqueira G.C."/>
            <person name="de Almeida L.G."/>
            <person name="Ferro M.I."/>
            <person name="Loreto E.L."/>
            <person name="Zaha A."/>
            <person name="Teixeira S.M."/>
            <person name="Wespiser A.R."/>
            <person name="Almeida E Silva A."/>
            <person name="Schlindwein A.D."/>
            <person name="Pacheco A.C."/>
            <person name="Silva A.L."/>
            <person name="Graveley B.R."/>
            <person name="Walenz B.P."/>
            <person name="Lima Bde A."/>
            <person name="Ribeiro C.A."/>
            <person name="Nunes-Silva C.G."/>
            <person name="de Carvalho C.R."/>
            <person name="Soares C.M."/>
            <person name="de Menezes C.B."/>
            <person name="Matiolli C."/>
            <person name="Caffrey D."/>
            <person name="Araujo D.A."/>
            <person name="de Oliveira D.M."/>
            <person name="Golenbock D."/>
            <person name="Grisard E.C."/>
            <person name="Fantinatti-Garboggini F."/>
            <person name="de Carvalho F.M."/>
            <person name="Barcellos F.G."/>
            <person name="Prosdocimi F."/>
            <person name="May G."/>
            <person name="Azevedo Junior G.M."/>
            <person name="Guimaraes G.M."/>
            <person name="Goldman G.H."/>
            <person name="Padilha I.Q."/>
            <person name="Batista Jda S."/>
            <person name="Ferro J.A."/>
            <person name="Ribeiro J.M."/>
            <person name="Fietto J.L."/>
            <person name="Dabbas K.M."/>
            <person name="Cerdeira L."/>
            <person name="Agnez-Lima L.F."/>
            <person name="Brocchi M."/>
            <person name="de Carvalho M.O."/>
            <person name="Teixeira Mde M."/>
            <person name="Diniz Maia Mde M."/>
            <person name="Goldman M.H."/>
            <person name="Cruz Schneider M.P."/>
            <person name="Felipe M.S."/>
            <person name="Hungria M."/>
            <person name="Nicolas M.F."/>
            <person name="Pereira M."/>
            <person name="Montes M.A."/>
            <person name="Cantao M.E."/>
            <person name="Vincentz M."/>
            <person name="Rafael M.S."/>
            <person name="Silverman N."/>
            <person name="Stoco P.H."/>
            <person name="Souza R.C."/>
            <person name="Vicentini R."/>
            <person name="Gazzinelli R.T."/>
            <person name="Neves Rde O."/>
            <person name="Silva R."/>
            <person name="Astolfi-Filho S."/>
            <person name="Maciel T.E."/>
            <person name="Urmenyi T.P."/>
            <person name="Tadei W.P."/>
            <person name="Camargo E.P."/>
            <person name="de Vasconcelos A.T."/>
        </authorList>
    </citation>
    <scope>NUCLEOTIDE SEQUENCE</scope>
</reference>
<dbReference type="eggNOG" id="KOG0619">
    <property type="taxonomic scope" value="Eukaryota"/>
</dbReference>
<organism evidence="4">
    <name type="scientific">Anopheles darlingi</name>
    <name type="common">Mosquito</name>
    <dbReference type="NCBI Taxonomy" id="43151"/>
    <lineage>
        <taxon>Eukaryota</taxon>
        <taxon>Metazoa</taxon>
        <taxon>Ecdysozoa</taxon>
        <taxon>Arthropoda</taxon>
        <taxon>Hexapoda</taxon>
        <taxon>Insecta</taxon>
        <taxon>Pterygota</taxon>
        <taxon>Neoptera</taxon>
        <taxon>Endopterygota</taxon>
        <taxon>Diptera</taxon>
        <taxon>Nematocera</taxon>
        <taxon>Culicoidea</taxon>
        <taxon>Culicidae</taxon>
        <taxon>Anophelinae</taxon>
        <taxon>Anopheles</taxon>
    </lineage>
</organism>
<keyword evidence="1" id="KW-0433">Leucine-rich repeat</keyword>
<dbReference type="VEuPathDB" id="VectorBase:ADAC002338"/>
<keyword evidence="6" id="KW-1185">Reference proteome</keyword>
<name>W5JSK0_ANODA</name>
<dbReference type="PANTHER" id="PTHR45712:SF22">
    <property type="entry name" value="INSULIN-LIKE GROWTH FACTOR-BINDING PROTEIN COMPLEX ACID LABILE SUBUNIT"/>
    <property type="match status" value="1"/>
</dbReference>
<protein>
    <submittedName>
        <fullName evidence="4 5">Uncharacterized protein</fullName>
    </submittedName>
</protein>
<dbReference type="SUPFAM" id="SSF52058">
    <property type="entry name" value="L domain-like"/>
    <property type="match status" value="1"/>
</dbReference>
<dbReference type="EnsemblMetazoa" id="ADAC002338-RA">
    <property type="protein sequence ID" value="ADAC002338-PA"/>
    <property type="gene ID" value="ADAC002338"/>
</dbReference>
<reference evidence="4 6" key="1">
    <citation type="journal article" date="2010" name="BMC Genomics">
        <title>Combination of measures distinguishes pre-miRNAs from other stem-loops in the genome of the newly sequenced Anopheles darlingi.</title>
        <authorList>
            <person name="Mendes N.D."/>
            <person name="Freitas A.T."/>
            <person name="Vasconcelos A.T."/>
            <person name="Sagot M.F."/>
        </authorList>
    </citation>
    <scope>NUCLEOTIDE SEQUENCE</scope>
</reference>
<dbReference type="HOGENOM" id="CLU_645949_0_0_1"/>
<dbReference type="OMA" id="IEYSHIN"/>
<accession>W5JSK0</accession>
<reference evidence="4" key="2">
    <citation type="submission" date="2010-05" db="EMBL/GenBank/DDBJ databases">
        <authorList>
            <person name="Almeida L.G."/>
            <person name="Nicolas M.F."/>
            <person name="Souza R.C."/>
            <person name="Vasconcelos A.T.R."/>
        </authorList>
    </citation>
    <scope>NUCLEOTIDE SEQUENCE</scope>
</reference>
<dbReference type="InterPro" id="IPR003591">
    <property type="entry name" value="Leu-rich_rpt_typical-subtyp"/>
</dbReference>
<reference evidence="5" key="4">
    <citation type="submission" date="2015-06" db="UniProtKB">
        <authorList>
            <consortium name="EnsemblMetazoa"/>
        </authorList>
    </citation>
    <scope>IDENTIFICATION</scope>
</reference>
<sequence length="425" mass="48557">MPRIEAIVLSVLLSSHFLVGFAQNDEYGRIAALRKRSAQPKTMTIGPVVPEWQNVNLEQNRLITYIGCIFINAHLTESETVPRGYFTGDERTKSATCVVFENSTMDRLPKELVPAFPNAVNLVLEHLQIRTIERGAFDKGEKLEELNLDHNNITHLELGVFSALRELRVLSLDHNQISRLAPGLFAFNAKLAQVYLNGNRLTKIEDNTFSNISEMVYLSNNNLERLDFSQFSKVTILDVSLNRLTEVKVQNGVNKRLQELSLRGNRLTNISWLARFRALKEVDLAHNEIQQVLPEYFPAEMPLKNLLMNNNRLIRFDIPPAHLRQLRWVELSYNLLTAIDLSSPLLDKLEFLYLRNNNIKTLKVSPNNTLFTVSLSNNDWDCANLRQQLAVIPSESLRASDEPPCKAGYIMERGYCCKESNMLPH</sequence>
<dbReference type="Proteomes" id="UP000000673">
    <property type="component" value="Unassembled WGS sequence"/>
</dbReference>